<protein>
    <submittedName>
        <fullName evidence="1">Uncharacterized protein</fullName>
    </submittedName>
</protein>
<reference evidence="1 2" key="1">
    <citation type="submission" date="2020-07" db="EMBL/GenBank/DDBJ databases">
        <title>Sequencing the genomes of 1000 actinobacteria strains.</title>
        <authorList>
            <person name="Klenk H.-P."/>
        </authorList>
    </citation>
    <scope>NUCLEOTIDE SEQUENCE [LARGE SCALE GENOMIC DNA]</scope>
    <source>
        <strain evidence="1 2">DSM 103164</strain>
    </source>
</reference>
<dbReference type="AlphaFoldDB" id="A0A7Z0IKP8"/>
<comment type="caution">
    <text evidence="1">The sequence shown here is derived from an EMBL/GenBank/DDBJ whole genome shotgun (WGS) entry which is preliminary data.</text>
</comment>
<dbReference type="RefSeq" id="WP_179444673.1">
    <property type="nucleotide sequence ID" value="NZ_JACBZS010000001.1"/>
</dbReference>
<proteinExistence type="predicted"/>
<evidence type="ECO:0000313" key="2">
    <source>
        <dbReference type="Proteomes" id="UP000527616"/>
    </source>
</evidence>
<name>A0A7Z0IKP8_9ACTN</name>
<keyword evidence="2" id="KW-1185">Reference proteome</keyword>
<organism evidence="1 2">
    <name type="scientific">Naumannella cuiyingiana</name>
    <dbReference type="NCBI Taxonomy" id="1347891"/>
    <lineage>
        <taxon>Bacteria</taxon>
        <taxon>Bacillati</taxon>
        <taxon>Actinomycetota</taxon>
        <taxon>Actinomycetes</taxon>
        <taxon>Propionibacteriales</taxon>
        <taxon>Propionibacteriaceae</taxon>
        <taxon>Naumannella</taxon>
    </lineage>
</organism>
<sequence>MDGLLRESIVDQTILVLAAIFDPPFTAATRIAQMARHDPAEPAAVLGIELDLEIDPLPGSEDGSPVGVGWIASLPSDGDLADAFTRVAAWLTDRFSSPPGAFRRSPDGGQSRWWEADGGVLVEVYTYPLRVVADGPGAPFTIGPQFQVGVSVGSTY</sequence>
<dbReference type="EMBL" id="JACBZS010000001">
    <property type="protein sequence ID" value="NYI70761.1"/>
    <property type="molecule type" value="Genomic_DNA"/>
</dbReference>
<gene>
    <name evidence="1" type="ORF">GGQ54_001321</name>
</gene>
<accession>A0A7Z0IKP8</accession>
<evidence type="ECO:0000313" key="1">
    <source>
        <dbReference type="EMBL" id="NYI70761.1"/>
    </source>
</evidence>
<dbReference type="Proteomes" id="UP000527616">
    <property type="component" value="Unassembled WGS sequence"/>
</dbReference>